<protein>
    <submittedName>
        <fullName evidence="2">Flagellar FlbD family protein</fullName>
    </submittedName>
</protein>
<accession>A0ABS7ZJC0</accession>
<gene>
    <name evidence="2" type="ORF">LEP48_17485</name>
</gene>
<sequence length="107" mass="11674">MIVLTRFSAERIAINADLVARVETNPDTRVTLIDGSRYIVTEPMEEVIRLVEEHKARVLAMARALPETDGPRPVAGTRPGLAAVPALDDTPDRSTGPAPFTTDPRTR</sequence>
<proteinExistence type="predicted"/>
<keyword evidence="2" id="KW-0969">Cilium</keyword>
<comment type="caution">
    <text evidence="2">The sequence shown here is derived from an EMBL/GenBank/DDBJ whole genome shotgun (WGS) entry which is preliminary data.</text>
</comment>
<dbReference type="InterPro" id="IPR009384">
    <property type="entry name" value="SwrD-like"/>
</dbReference>
<dbReference type="Pfam" id="PF06289">
    <property type="entry name" value="FlbD"/>
    <property type="match status" value="1"/>
</dbReference>
<keyword evidence="3" id="KW-1185">Reference proteome</keyword>
<evidence type="ECO:0000313" key="3">
    <source>
        <dbReference type="Proteomes" id="UP001319870"/>
    </source>
</evidence>
<feature type="region of interest" description="Disordered" evidence="1">
    <location>
        <begin position="67"/>
        <end position="107"/>
    </location>
</feature>
<reference evidence="2 3" key="1">
    <citation type="submission" date="2021-09" db="EMBL/GenBank/DDBJ databases">
        <title>Isoptericola luteus sp. nov., a novel bacterium isolated from Harbin, the capital city of Heilongjiang province.</title>
        <authorList>
            <person name="Li J."/>
        </authorList>
    </citation>
    <scope>NUCLEOTIDE SEQUENCE [LARGE SCALE GENOMIC DNA]</scope>
    <source>
        <strain evidence="2 3">NEAU-Y5</strain>
    </source>
</reference>
<keyword evidence="2" id="KW-0966">Cell projection</keyword>
<dbReference type="PANTHER" id="PTHR39185">
    <property type="entry name" value="SWARMING MOTILITY PROTEIN SWRD"/>
    <property type="match status" value="1"/>
</dbReference>
<name>A0ABS7ZJC0_9MICO</name>
<dbReference type="RefSeq" id="WP_225566856.1">
    <property type="nucleotide sequence ID" value="NZ_JAIXCQ010000017.1"/>
</dbReference>
<keyword evidence="2" id="KW-0282">Flagellum</keyword>
<dbReference type="PANTHER" id="PTHR39185:SF1">
    <property type="entry name" value="SWARMING MOTILITY PROTEIN SWRD"/>
    <property type="match status" value="1"/>
</dbReference>
<organism evidence="2 3">
    <name type="scientific">Isoptericola luteus</name>
    <dbReference type="NCBI Taxonomy" id="2879484"/>
    <lineage>
        <taxon>Bacteria</taxon>
        <taxon>Bacillati</taxon>
        <taxon>Actinomycetota</taxon>
        <taxon>Actinomycetes</taxon>
        <taxon>Micrococcales</taxon>
        <taxon>Promicromonosporaceae</taxon>
        <taxon>Isoptericola</taxon>
    </lineage>
</organism>
<evidence type="ECO:0000313" key="2">
    <source>
        <dbReference type="EMBL" id="MCA5895126.1"/>
    </source>
</evidence>
<dbReference type="Proteomes" id="UP001319870">
    <property type="component" value="Unassembled WGS sequence"/>
</dbReference>
<dbReference type="EMBL" id="JAIXCQ010000017">
    <property type="protein sequence ID" value="MCA5895126.1"/>
    <property type="molecule type" value="Genomic_DNA"/>
</dbReference>
<evidence type="ECO:0000256" key="1">
    <source>
        <dbReference type="SAM" id="MobiDB-lite"/>
    </source>
</evidence>